<evidence type="ECO:0000259" key="1">
    <source>
        <dbReference type="PROSITE" id="PS51747"/>
    </source>
</evidence>
<dbReference type="InterPro" id="IPR002125">
    <property type="entry name" value="CMP_dCMP_dom"/>
</dbReference>
<reference evidence="2 3" key="1">
    <citation type="submission" date="2024-06" db="EMBL/GenBank/DDBJ databases">
        <title>Genomic Encyclopedia of Type Strains, Phase IV (KMG-IV): sequencing the most valuable type-strain genomes for metagenomic binning, comparative biology and taxonomic classification.</title>
        <authorList>
            <person name="Goeker M."/>
        </authorList>
    </citation>
    <scope>NUCLEOTIDE SEQUENCE [LARGE SCALE GENOMIC DNA]</scope>
    <source>
        <strain evidence="2 3">DSM 17809</strain>
    </source>
</reference>
<dbReference type="EC" id="3.5.4.26" evidence="2"/>
<organism evidence="2 3">
    <name type="scientific">Phenylobacterium koreense</name>
    <dbReference type="NCBI Taxonomy" id="266125"/>
    <lineage>
        <taxon>Bacteria</taxon>
        <taxon>Pseudomonadati</taxon>
        <taxon>Pseudomonadota</taxon>
        <taxon>Alphaproteobacteria</taxon>
        <taxon>Caulobacterales</taxon>
        <taxon>Caulobacteraceae</taxon>
        <taxon>Phenylobacterium</taxon>
    </lineage>
</organism>
<keyword evidence="3" id="KW-1185">Reference proteome</keyword>
<dbReference type="CDD" id="cd01284">
    <property type="entry name" value="Riboflavin_deaminase-reductase"/>
    <property type="match status" value="1"/>
</dbReference>
<dbReference type="SUPFAM" id="SSF53927">
    <property type="entry name" value="Cytidine deaminase-like"/>
    <property type="match status" value="1"/>
</dbReference>
<dbReference type="EMBL" id="JBEPLU010000001">
    <property type="protein sequence ID" value="MET3525943.1"/>
    <property type="molecule type" value="Genomic_DNA"/>
</dbReference>
<dbReference type="EC" id="1.1.1.193" evidence="2"/>
<proteinExistence type="predicted"/>
<dbReference type="PANTHER" id="PTHR11079:SF162">
    <property type="entry name" value="RIBOFLAVIN BIOSYNTHESIS PROTEIN PYRD, CHLOROPLASTIC"/>
    <property type="match status" value="1"/>
</dbReference>
<dbReference type="Proteomes" id="UP001549110">
    <property type="component" value="Unassembled WGS sequence"/>
</dbReference>
<evidence type="ECO:0000313" key="3">
    <source>
        <dbReference type="Proteomes" id="UP001549110"/>
    </source>
</evidence>
<protein>
    <submittedName>
        <fullName evidence="2">Diaminohydroxyphosphoribosylaminopyrimidine deaminase/5-amino-6-(5-phosphoribosylamino)uracil reductase</fullName>
        <ecNumber evidence="2">1.1.1.193</ecNumber>
        <ecNumber evidence="2">3.5.4.26</ecNumber>
    </submittedName>
</protein>
<accession>A0ABV2EFY1</accession>
<dbReference type="InterPro" id="IPR016193">
    <property type="entry name" value="Cytidine_deaminase-like"/>
</dbReference>
<dbReference type="GO" id="GO:0008703">
    <property type="term" value="F:5-amino-6-(5-phosphoribosylamino)uracil reductase activity"/>
    <property type="evidence" value="ECO:0007669"/>
    <property type="project" value="UniProtKB-EC"/>
</dbReference>
<dbReference type="Pfam" id="PF00383">
    <property type="entry name" value="dCMP_cyt_deam_1"/>
    <property type="match status" value="1"/>
</dbReference>
<evidence type="ECO:0000313" key="2">
    <source>
        <dbReference type="EMBL" id="MET3525943.1"/>
    </source>
</evidence>
<feature type="domain" description="CMP/dCMP-type deaminase" evidence="1">
    <location>
        <begin position="5"/>
        <end position="127"/>
    </location>
</feature>
<dbReference type="PANTHER" id="PTHR11079">
    <property type="entry name" value="CYTOSINE DEAMINASE FAMILY MEMBER"/>
    <property type="match status" value="1"/>
</dbReference>
<dbReference type="Gene3D" id="3.40.140.10">
    <property type="entry name" value="Cytidine Deaminase, domain 2"/>
    <property type="match status" value="1"/>
</dbReference>
<gene>
    <name evidence="2" type="ORF">ABID41_001038</name>
</gene>
<keyword evidence="2" id="KW-0378">Hydrolase</keyword>
<dbReference type="RefSeq" id="WP_331932001.1">
    <property type="nucleotide sequence ID" value="NZ_JBEPLU010000001.1"/>
</dbReference>
<dbReference type="PROSITE" id="PS51747">
    <property type="entry name" value="CYT_DCMP_DEAMINASES_2"/>
    <property type="match status" value="1"/>
</dbReference>
<dbReference type="GO" id="GO:0008835">
    <property type="term" value="F:diaminohydroxyphosphoribosylaminopyrimidine deaminase activity"/>
    <property type="evidence" value="ECO:0007669"/>
    <property type="project" value="UniProtKB-EC"/>
</dbReference>
<comment type="caution">
    <text evidence="2">The sequence shown here is derived from an EMBL/GenBank/DDBJ whole genome shotgun (WGS) entry which is preliminary data.</text>
</comment>
<sequence>MIDQADLQHMRRAIGLAREHVGLTASNPSVGCVIVKDGAVVGEGVTAQGGRPHAEEQALLQAGETAAGAIAYVTLEPCGARSSGAASCSELLSRAGVAEVVIACEDASPFASGQGAERLRAAGIRVRLGVLADEAQGLYADYTPPRA</sequence>
<name>A0ABV2EFY1_9CAUL</name>
<keyword evidence="2" id="KW-0560">Oxidoreductase</keyword>